<dbReference type="EMBL" id="DVIT01000016">
    <property type="protein sequence ID" value="HIS46838.1"/>
    <property type="molecule type" value="Genomic_DNA"/>
</dbReference>
<dbReference type="GO" id="GO:0005524">
    <property type="term" value="F:ATP binding"/>
    <property type="evidence" value="ECO:0007669"/>
    <property type="project" value="InterPro"/>
</dbReference>
<dbReference type="InterPro" id="IPR027417">
    <property type="entry name" value="P-loop_NTPase"/>
</dbReference>
<organism evidence="2 3">
    <name type="scientific">Candidatus Scybalocola faecigallinarum</name>
    <dbReference type="NCBI Taxonomy" id="2840941"/>
    <lineage>
        <taxon>Bacteria</taxon>
        <taxon>Bacillati</taxon>
        <taxon>Bacillota</taxon>
        <taxon>Clostridia</taxon>
        <taxon>Lachnospirales</taxon>
        <taxon>Lachnospiraceae</taxon>
        <taxon>Lachnospiraceae incertae sedis</taxon>
        <taxon>Candidatus Scybalocola (ex Gilroy et al. 2021)</taxon>
    </lineage>
</organism>
<dbReference type="GO" id="GO:0016887">
    <property type="term" value="F:ATP hydrolysis activity"/>
    <property type="evidence" value="ECO:0007669"/>
    <property type="project" value="InterPro"/>
</dbReference>
<evidence type="ECO:0000259" key="1">
    <source>
        <dbReference type="Pfam" id="PF00004"/>
    </source>
</evidence>
<protein>
    <submittedName>
        <fullName evidence="2">AAA family ATPase</fullName>
    </submittedName>
</protein>
<dbReference type="Proteomes" id="UP000823927">
    <property type="component" value="Unassembled WGS sequence"/>
</dbReference>
<feature type="domain" description="ATPase AAA-type core" evidence="1">
    <location>
        <begin position="52"/>
        <end position="167"/>
    </location>
</feature>
<name>A0A9D1F376_9FIRM</name>
<dbReference type="Pfam" id="PF00004">
    <property type="entry name" value="AAA"/>
    <property type="match status" value="1"/>
</dbReference>
<dbReference type="InterPro" id="IPR003959">
    <property type="entry name" value="ATPase_AAA_core"/>
</dbReference>
<sequence length="351" mass="39060">MSQWLSTYRALVPDYGLSRLCGCSYWKSVFGACVPDPELDRQFSIPSTHAFFLYGAEGNGKRTLAGALAADLVKKDYLFSRIPGGDLAGENEAETAENISALLEEIPGAIGADTAGVCVLIEDFQFLVEDKKTVRALETGLERLMNHQASCVIIGVAETREHYPARLEKLMLPCPIGLPDEKERREYLERAMEDDLPHEHGLSYKKMAEMTEGLNYDKLDKLIGLAAMLLKQRMKFLFGKNREQMAVARRQGLVFITEEMFRQMVEHLLSGIRQTDMTQCFQPLAGAVPVMHGQAAGTGGRIPGLKSEWTGLPETENGKTGLNDTDRELETELGQGRSMMDMMDDLDLDEL</sequence>
<dbReference type="Gene3D" id="3.40.50.300">
    <property type="entry name" value="P-loop containing nucleotide triphosphate hydrolases"/>
    <property type="match status" value="1"/>
</dbReference>
<proteinExistence type="predicted"/>
<dbReference type="SUPFAM" id="SSF52540">
    <property type="entry name" value="P-loop containing nucleoside triphosphate hydrolases"/>
    <property type="match status" value="1"/>
</dbReference>
<dbReference type="AlphaFoldDB" id="A0A9D1F376"/>
<evidence type="ECO:0000313" key="3">
    <source>
        <dbReference type="Proteomes" id="UP000823927"/>
    </source>
</evidence>
<accession>A0A9D1F376</accession>
<evidence type="ECO:0000313" key="2">
    <source>
        <dbReference type="EMBL" id="HIS46838.1"/>
    </source>
</evidence>
<dbReference type="Gene3D" id="1.10.8.60">
    <property type="match status" value="1"/>
</dbReference>
<reference evidence="2" key="1">
    <citation type="submission" date="2020-10" db="EMBL/GenBank/DDBJ databases">
        <authorList>
            <person name="Gilroy R."/>
        </authorList>
    </citation>
    <scope>NUCLEOTIDE SEQUENCE</scope>
    <source>
        <strain evidence="2">CHK178-757</strain>
    </source>
</reference>
<comment type="caution">
    <text evidence="2">The sequence shown here is derived from an EMBL/GenBank/DDBJ whole genome shotgun (WGS) entry which is preliminary data.</text>
</comment>
<gene>
    <name evidence="2" type="ORF">IAB46_04595</name>
</gene>
<reference evidence="2" key="2">
    <citation type="journal article" date="2021" name="PeerJ">
        <title>Extensive microbial diversity within the chicken gut microbiome revealed by metagenomics and culture.</title>
        <authorList>
            <person name="Gilroy R."/>
            <person name="Ravi A."/>
            <person name="Getino M."/>
            <person name="Pursley I."/>
            <person name="Horton D.L."/>
            <person name="Alikhan N.F."/>
            <person name="Baker D."/>
            <person name="Gharbi K."/>
            <person name="Hall N."/>
            <person name="Watson M."/>
            <person name="Adriaenssens E.M."/>
            <person name="Foster-Nyarko E."/>
            <person name="Jarju S."/>
            <person name="Secka A."/>
            <person name="Antonio M."/>
            <person name="Oren A."/>
            <person name="Chaudhuri R.R."/>
            <person name="La Ragione R."/>
            <person name="Hildebrand F."/>
            <person name="Pallen M.J."/>
        </authorList>
    </citation>
    <scope>NUCLEOTIDE SEQUENCE</scope>
    <source>
        <strain evidence="2">CHK178-757</strain>
    </source>
</reference>